<dbReference type="InterPro" id="IPR036709">
    <property type="entry name" value="Autotransporte_beta_dom_sf"/>
</dbReference>
<name>A0A1C9WAJ2_9GAMM</name>
<proteinExistence type="predicted"/>
<sequence>MMSLGEGHKAGKVRRPTPTSTLIDMKRNSFSRLVCAIGLASMAVPAVGANCNSTGRLIYVGATFDQTRSVWLSLTSPGSFGLQVVNTKDIVDQWSRANAGPHISVSPVLVFSNGGTHALLDLSGDKPCTIDNQNQKADPIILPQFPGTKPIPPIGVIPPPDFVGITPEVPVAPPGVGITPEVPVIRPPATGITPEVPTLRPPGTGITPEVPTLRPPGVGIRPEIPIAPEVPISPLPPTGITPQVPVDPETPVATLPPTGVTPEVPVDPESPIGTLPPTGVTPEVPVDPENPIATLPPTGITPEVPVDPENPIATLPPTGITPEVPVDPENPVATLPPTGITPEVPVDPENPVATLPPTGVTPEVPVDPERPIGTRPSEVEDEVTAAQERDKAPLRWVVCVDPLSGQYVNATYAGNQVYCPDGYRGQWYESYDTGKSDLPLAAHFSGEYLTQTVRESQDWDLWSDVDHTELRDRRGNRNFDSNESRLSFGAHRSIGKSSFLGGAVAVSRYEGEGFRGFLESRSDRISIGPYFGHYLSNSLALNSNLNYSYTESETSLASFRGNSETDEWFFNIGIEGYYPWQEWGFQPRAYLNYSYAETENSSLRGLFLGEVLELDTRDTNNSISYSETSMVIFRRFSLNRQSVAAAYIELGSRMAFELANDVDVARGITSGGYQATSKFSGLARVGAQWYMSESSFMEAEISQENISGEGLEVWRARLLFSHTF</sequence>
<feature type="domain" description="Autotransporter" evidence="2">
    <location>
        <begin position="465"/>
        <end position="693"/>
    </location>
</feature>
<evidence type="ECO:0000259" key="2">
    <source>
        <dbReference type="Pfam" id="PF03797"/>
    </source>
</evidence>
<protein>
    <submittedName>
        <fullName evidence="3">Autotransporter beta-domain protein</fullName>
    </submittedName>
</protein>
<evidence type="ECO:0000256" key="1">
    <source>
        <dbReference type="SAM" id="MobiDB-lite"/>
    </source>
</evidence>
<dbReference type="EMBL" id="CP014143">
    <property type="protein sequence ID" value="AOS98172.1"/>
    <property type="molecule type" value="Genomic_DNA"/>
</dbReference>
<feature type="region of interest" description="Disordered" evidence="1">
    <location>
        <begin position="301"/>
        <end position="378"/>
    </location>
</feature>
<dbReference type="SUPFAM" id="SSF103515">
    <property type="entry name" value="Autotransporter"/>
    <property type="match status" value="1"/>
</dbReference>
<dbReference type="InterPro" id="IPR005546">
    <property type="entry name" value="Autotransporte_beta"/>
</dbReference>
<dbReference type="PATRIC" id="fig|1769779.3.peg.2772"/>
<organism evidence="3 4">
    <name type="scientific">Microbulbifer aggregans</name>
    <dbReference type="NCBI Taxonomy" id="1769779"/>
    <lineage>
        <taxon>Bacteria</taxon>
        <taxon>Pseudomonadati</taxon>
        <taxon>Pseudomonadota</taxon>
        <taxon>Gammaproteobacteria</taxon>
        <taxon>Cellvibrionales</taxon>
        <taxon>Microbulbiferaceae</taxon>
        <taxon>Microbulbifer</taxon>
    </lineage>
</organism>
<dbReference type="Pfam" id="PF03797">
    <property type="entry name" value="Autotransporter"/>
    <property type="match status" value="1"/>
</dbReference>
<feature type="region of interest" description="Disordered" evidence="1">
    <location>
        <begin position="186"/>
        <end position="216"/>
    </location>
</feature>
<accession>A0A1C9WAJ2</accession>
<feature type="region of interest" description="Disordered" evidence="1">
    <location>
        <begin position="1"/>
        <end position="21"/>
    </location>
</feature>
<evidence type="ECO:0000313" key="4">
    <source>
        <dbReference type="Proteomes" id="UP000095672"/>
    </source>
</evidence>
<evidence type="ECO:0000313" key="3">
    <source>
        <dbReference type="EMBL" id="AOS98172.1"/>
    </source>
</evidence>
<gene>
    <name evidence="3" type="ORF">AUP74_02777</name>
</gene>
<reference evidence="4" key="1">
    <citation type="submission" date="2016-01" db="EMBL/GenBank/DDBJ databases">
        <title>Complete genome sequence of Microbulbifer sp. CCB-MM1, a halophile isolated from Matang Mangrove Forest, Perak.</title>
        <authorList>
            <person name="Moh T.H."/>
            <person name="Dinesh B."/>
            <person name="Lau N.-S."/>
            <person name="Go F."/>
            <person name="Alexander Chong S.-C."/>
        </authorList>
    </citation>
    <scope>NUCLEOTIDE SEQUENCE [LARGE SCALE GENOMIC DNA]</scope>
    <source>
        <strain evidence="4">CCB-MM1</strain>
    </source>
</reference>
<dbReference type="Proteomes" id="UP000095672">
    <property type="component" value="Chromosome"/>
</dbReference>
<dbReference type="KEGG" id="micc:AUP74_02777"/>
<dbReference type="Gene3D" id="2.40.128.130">
    <property type="entry name" value="Autotransporter beta-domain"/>
    <property type="match status" value="1"/>
</dbReference>
<dbReference type="STRING" id="1769779.AUP74_02777"/>
<dbReference type="AlphaFoldDB" id="A0A1C9WAJ2"/>
<keyword evidence="4" id="KW-1185">Reference proteome</keyword>